<accession>A0A8B5XUJ5</accession>
<comment type="caution">
    <text evidence="2">The sequence shown here is derived from an EMBL/GenBank/DDBJ whole genome shotgun (WGS) entry which is preliminary data.</text>
</comment>
<protein>
    <submittedName>
        <fullName evidence="2">Uncharacterized protein</fullName>
    </submittedName>
</protein>
<keyword evidence="1" id="KW-1133">Transmembrane helix</keyword>
<evidence type="ECO:0000256" key="1">
    <source>
        <dbReference type="SAM" id="Phobius"/>
    </source>
</evidence>
<sequence length="82" mass="9391">MKRPLGVSLIGYFYIFGAVILLFTSIFYDSNANQIGLVTRFGLADIPERLFRVLVALISIVMVYGYMRLEMWGLRLIPVRSD</sequence>
<dbReference type="EMBL" id="VNKI01000010">
    <property type="protein sequence ID" value="TVX78121.1"/>
    <property type="molecule type" value="Genomic_DNA"/>
</dbReference>
<gene>
    <name evidence="2" type="ORF">FQP34_20150</name>
</gene>
<keyword evidence="1" id="KW-0812">Transmembrane</keyword>
<evidence type="ECO:0000313" key="2">
    <source>
        <dbReference type="EMBL" id="TVX78121.1"/>
    </source>
</evidence>
<organism evidence="2 3">
    <name type="scientific">Peribacillus simplex</name>
    <dbReference type="NCBI Taxonomy" id="1478"/>
    <lineage>
        <taxon>Bacteria</taxon>
        <taxon>Bacillati</taxon>
        <taxon>Bacillota</taxon>
        <taxon>Bacilli</taxon>
        <taxon>Bacillales</taxon>
        <taxon>Bacillaceae</taxon>
        <taxon>Peribacillus</taxon>
    </lineage>
</organism>
<keyword evidence="1" id="KW-0472">Membrane</keyword>
<name>A0A8B5XUJ5_9BACI</name>
<dbReference type="RefSeq" id="WP_063233523.1">
    <property type="nucleotide sequence ID" value="NZ_JARMTY010000026.1"/>
</dbReference>
<dbReference type="AlphaFoldDB" id="A0A8B5XUJ5"/>
<feature type="transmembrane region" description="Helical" evidence="1">
    <location>
        <begin position="50"/>
        <end position="67"/>
    </location>
</feature>
<feature type="transmembrane region" description="Helical" evidence="1">
    <location>
        <begin position="12"/>
        <end position="30"/>
    </location>
</feature>
<proteinExistence type="predicted"/>
<dbReference type="GeneID" id="56471275"/>
<reference evidence="2 3" key="1">
    <citation type="submission" date="2019-07" db="EMBL/GenBank/DDBJ databases">
        <title>Genome assembly of Bacillus simplex strain GGC-P6A.</title>
        <authorList>
            <person name="Jennings M.E."/>
            <person name="Barton H.A."/>
        </authorList>
    </citation>
    <scope>NUCLEOTIDE SEQUENCE [LARGE SCALE GENOMIC DNA]</scope>
    <source>
        <strain evidence="2 3">GGC-P6A</strain>
    </source>
</reference>
<evidence type="ECO:0000313" key="3">
    <source>
        <dbReference type="Proteomes" id="UP000317770"/>
    </source>
</evidence>
<dbReference type="Proteomes" id="UP000317770">
    <property type="component" value="Unassembled WGS sequence"/>
</dbReference>